<dbReference type="Proteomes" id="UP001491310">
    <property type="component" value="Unassembled WGS sequence"/>
</dbReference>
<evidence type="ECO:0000256" key="1">
    <source>
        <dbReference type="ARBA" id="ARBA00004141"/>
    </source>
</evidence>
<feature type="region of interest" description="Disordered" evidence="6">
    <location>
        <begin position="1"/>
        <end position="40"/>
    </location>
</feature>
<dbReference type="InterPro" id="IPR037185">
    <property type="entry name" value="EmrE-like"/>
</dbReference>
<feature type="transmembrane region" description="Helical" evidence="7">
    <location>
        <begin position="248"/>
        <end position="276"/>
    </location>
</feature>
<dbReference type="SUPFAM" id="SSF103481">
    <property type="entry name" value="Multidrug resistance efflux transporter EmrE"/>
    <property type="match status" value="1"/>
</dbReference>
<keyword evidence="5 7" id="KW-0472">Membrane</keyword>
<evidence type="ECO:0000256" key="7">
    <source>
        <dbReference type="SAM" id="Phobius"/>
    </source>
</evidence>
<feature type="transmembrane region" description="Helical" evidence="7">
    <location>
        <begin position="123"/>
        <end position="143"/>
    </location>
</feature>
<keyword evidence="3 7" id="KW-0812">Transmembrane</keyword>
<evidence type="ECO:0000256" key="3">
    <source>
        <dbReference type="ARBA" id="ARBA00022692"/>
    </source>
</evidence>
<feature type="transmembrane region" description="Helical" evidence="7">
    <location>
        <begin position="501"/>
        <end position="520"/>
    </location>
</feature>
<evidence type="ECO:0000256" key="4">
    <source>
        <dbReference type="ARBA" id="ARBA00022989"/>
    </source>
</evidence>
<keyword evidence="9" id="KW-1185">Reference proteome</keyword>
<feature type="transmembrane region" description="Helical" evidence="7">
    <location>
        <begin position="209"/>
        <end position="227"/>
    </location>
</feature>
<gene>
    <name evidence="8" type="ORF">WJX75_007578</name>
</gene>
<dbReference type="InterPro" id="IPR007271">
    <property type="entry name" value="Nuc_sug_transpt"/>
</dbReference>
<dbReference type="Pfam" id="PF04142">
    <property type="entry name" value="Nuc_sug_transp"/>
    <property type="match status" value="1"/>
</dbReference>
<sequence>MSLHERTSGLRPSASIPQSHWATEKGSGAEELPVSSSQRQVDRGATFLRVGSGDVAELHERLSSSRGSGASTDGLDQQTSAPTPGRNWTVRTGDWQYQQGEGPSTPVRGEQNSLVAFVRSREGALGLLSMALLIFQGTALSLTLRFSRTREGTQYLASVAVVWTELIKLLVCMVAQMVECGRTAGQRGLAFRGEMVHQAEEILGRSWPMLVPAALFVMQQVLVIVAASHLDAVTFQICSQSFKIMPTALFAVWLLGQYLAPLQWASLPVLAVGVVFVTMNGSTPAGGGSFEGESDLVLGLAASALSGLSSAYAGVYFEKYVKGKQGQTLWIRNLQLSLYGVCLSLAYTYLKDGRSVAIGGLMQGFDGIVWGVVALQVFGGLIVGMVVKYADNILKNFANALSVIFTVIGAVPLFHQYPSGWFIVGVAAVMLSVFMYGKSTPQGYETFEACFKTLAGRNLLPSTMEDTAGIMRWLSPLRRRPDSAADKDRDGRARCSARGTAIRVILIASSIAILIAMIALTHHPRTQEVMQRGAEEIGKMLNKGFDRQRLPTSELAATLAADATSGDSLGGLADEQKASGIRGQQLLGDPNSAARQWMKDGLDDEMS</sequence>
<accession>A0ABR2YWK0</accession>
<feature type="compositionally biased region" description="Polar residues" evidence="6">
    <location>
        <begin position="64"/>
        <end position="82"/>
    </location>
</feature>
<evidence type="ECO:0008006" key="10">
    <source>
        <dbReference type="Google" id="ProtNLM"/>
    </source>
</evidence>
<feature type="transmembrane region" description="Helical" evidence="7">
    <location>
        <begin position="155"/>
        <end position="178"/>
    </location>
</feature>
<dbReference type="PANTHER" id="PTHR10231">
    <property type="entry name" value="NUCLEOTIDE-SUGAR TRANSMEMBRANE TRANSPORTER"/>
    <property type="match status" value="1"/>
</dbReference>
<proteinExistence type="inferred from homology"/>
<feature type="transmembrane region" description="Helical" evidence="7">
    <location>
        <begin position="420"/>
        <end position="437"/>
    </location>
</feature>
<name>A0ABR2YWK0_9CHLO</name>
<evidence type="ECO:0000313" key="9">
    <source>
        <dbReference type="Proteomes" id="UP001491310"/>
    </source>
</evidence>
<feature type="transmembrane region" description="Helical" evidence="7">
    <location>
        <begin position="329"/>
        <end position="348"/>
    </location>
</feature>
<evidence type="ECO:0000256" key="2">
    <source>
        <dbReference type="ARBA" id="ARBA00006447"/>
    </source>
</evidence>
<comment type="subcellular location">
    <subcellularLocation>
        <location evidence="1">Membrane</location>
        <topology evidence="1">Multi-pass membrane protein</topology>
    </subcellularLocation>
</comment>
<dbReference type="EMBL" id="JALJOT010000004">
    <property type="protein sequence ID" value="KAK9916031.1"/>
    <property type="molecule type" value="Genomic_DNA"/>
</dbReference>
<keyword evidence="4 7" id="KW-1133">Transmembrane helix</keyword>
<feature type="region of interest" description="Disordered" evidence="6">
    <location>
        <begin position="58"/>
        <end position="90"/>
    </location>
</feature>
<feature type="transmembrane region" description="Helical" evidence="7">
    <location>
        <begin position="368"/>
        <end position="390"/>
    </location>
</feature>
<reference evidence="8 9" key="1">
    <citation type="journal article" date="2024" name="Nat. Commun.">
        <title>Phylogenomics reveals the evolutionary origins of lichenization in chlorophyte algae.</title>
        <authorList>
            <person name="Puginier C."/>
            <person name="Libourel C."/>
            <person name="Otte J."/>
            <person name="Skaloud P."/>
            <person name="Haon M."/>
            <person name="Grisel S."/>
            <person name="Petersen M."/>
            <person name="Berrin J.G."/>
            <person name="Delaux P.M."/>
            <person name="Dal Grande F."/>
            <person name="Keller J."/>
        </authorList>
    </citation>
    <scope>NUCLEOTIDE SEQUENCE [LARGE SCALE GENOMIC DNA]</scope>
    <source>
        <strain evidence="8 9">SAG 216-7</strain>
    </source>
</reference>
<comment type="caution">
    <text evidence="8">The sequence shown here is derived from an EMBL/GenBank/DDBJ whole genome shotgun (WGS) entry which is preliminary data.</text>
</comment>
<protein>
    <recommendedName>
        <fullName evidence="10">Nucleotide-sugar transporter</fullName>
    </recommendedName>
</protein>
<dbReference type="NCBIfam" id="TIGR00803">
    <property type="entry name" value="nst"/>
    <property type="match status" value="1"/>
</dbReference>
<feature type="region of interest" description="Disordered" evidence="6">
    <location>
        <begin position="581"/>
        <end position="607"/>
    </location>
</feature>
<evidence type="ECO:0000256" key="5">
    <source>
        <dbReference type="ARBA" id="ARBA00023136"/>
    </source>
</evidence>
<organism evidence="8 9">
    <name type="scientific">Coccomyxa subellipsoidea</name>
    <dbReference type="NCBI Taxonomy" id="248742"/>
    <lineage>
        <taxon>Eukaryota</taxon>
        <taxon>Viridiplantae</taxon>
        <taxon>Chlorophyta</taxon>
        <taxon>core chlorophytes</taxon>
        <taxon>Trebouxiophyceae</taxon>
        <taxon>Trebouxiophyceae incertae sedis</taxon>
        <taxon>Coccomyxaceae</taxon>
        <taxon>Coccomyxa</taxon>
    </lineage>
</organism>
<evidence type="ECO:0000256" key="6">
    <source>
        <dbReference type="SAM" id="MobiDB-lite"/>
    </source>
</evidence>
<feature type="transmembrane region" description="Helical" evidence="7">
    <location>
        <begin position="296"/>
        <end position="317"/>
    </location>
</feature>
<feature type="transmembrane region" description="Helical" evidence="7">
    <location>
        <begin position="397"/>
        <end position="414"/>
    </location>
</feature>
<comment type="similarity">
    <text evidence="2">Belongs to the nucleotide-sugar transporter family. CMP-Sialate:CMP antiporter (TC 2.A.7.12) subfamily.</text>
</comment>
<evidence type="ECO:0000313" key="8">
    <source>
        <dbReference type="EMBL" id="KAK9916031.1"/>
    </source>
</evidence>